<name>A0A6J4MY10_9BACT</name>
<dbReference type="PROSITE" id="PS51669">
    <property type="entry name" value="4FE4S_MOW_BIS_MGD"/>
    <property type="match status" value="1"/>
</dbReference>
<evidence type="ECO:0000259" key="4">
    <source>
        <dbReference type="PROSITE" id="PS51669"/>
    </source>
</evidence>
<dbReference type="Gene3D" id="3.30.200.210">
    <property type="match status" value="1"/>
</dbReference>
<evidence type="ECO:0000256" key="1">
    <source>
        <dbReference type="ARBA" id="ARBA00022723"/>
    </source>
</evidence>
<dbReference type="GO" id="GO:0051536">
    <property type="term" value="F:iron-sulfur cluster binding"/>
    <property type="evidence" value="ECO:0007669"/>
    <property type="project" value="UniProtKB-KW"/>
</dbReference>
<dbReference type="PROSITE" id="PS51257">
    <property type="entry name" value="PROKAR_LIPOPROTEIN"/>
    <property type="match status" value="1"/>
</dbReference>
<reference evidence="5" key="1">
    <citation type="submission" date="2020-02" db="EMBL/GenBank/DDBJ databases">
        <authorList>
            <person name="Meier V. D."/>
        </authorList>
    </citation>
    <scope>NUCLEOTIDE SEQUENCE</scope>
    <source>
        <strain evidence="5">AVDCRST_MAG89</strain>
    </source>
</reference>
<keyword evidence="3" id="KW-0411">Iron-sulfur</keyword>
<dbReference type="SUPFAM" id="SSF53706">
    <property type="entry name" value="Formate dehydrogenase/DMSO reductase, domains 1-3"/>
    <property type="match status" value="1"/>
</dbReference>
<organism evidence="5">
    <name type="scientific">uncultured Gemmatimonadota bacterium</name>
    <dbReference type="NCBI Taxonomy" id="203437"/>
    <lineage>
        <taxon>Bacteria</taxon>
        <taxon>Pseudomonadati</taxon>
        <taxon>Gemmatimonadota</taxon>
        <taxon>environmental samples</taxon>
    </lineage>
</organism>
<dbReference type="AlphaFoldDB" id="A0A6J4MY10"/>
<dbReference type="InterPro" id="IPR006963">
    <property type="entry name" value="Mopterin_OxRdtase_4Fe-4S_dom"/>
</dbReference>
<keyword evidence="1" id="KW-0479">Metal-binding</keyword>
<dbReference type="PANTHER" id="PTHR43742">
    <property type="entry name" value="TRIMETHYLAMINE-N-OXIDE REDUCTASE"/>
    <property type="match status" value="1"/>
</dbReference>
<dbReference type="SMART" id="SM00926">
    <property type="entry name" value="Molybdop_Fe4S4"/>
    <property type="match status" value="1"/>
</dbReference>
<dbReference type="InterPro" id="IPR006311">
    <property type="entry name" value="TAT_signal"/>
</dbReference>
<dbReference type="GO" id="GO:0016491">
    <property type="term" value="F:oxidoreductase activity"/>
    <property type="evidence" value="ECO:0007669"/>
    <property type="project" value="InterPro"/>
</dbReference>
<dbReference type="InterPro" id="IPR050612">
    <property type="entry name" value="Prok_Mopterin_Oxidored"/>
</dbReference>
<dbReference type="PANTHER" id="PTHR43742:SF6">
    <property type="entry name" value="OXIDOREDUCTASE YYAE-RELATED"/>
    <property type="match status" value="1"/>
</dbReference>
<dbReference type="Pfam" id="PF04879">
    <property type="entry name" value="Molybdop_Fe4S4"/>
    <property type="match status" value="1"/>
</dbReference>
<feature type="domain" description="4Fe-4S Mo/W bis-MGD-type" evidence="4">
    <location>
        <begin position="49"/>
        <end position="105"/>
    </location>
</feature>
<dbReference type="EMBL" id="CADCTV010000940">
    <property type="protein sequence ID" value="CAA9369764.1"/>
    <property type="molecule type" value="Genomic_DNA"/>
</dbReference>
<evidence type="ECO:0000256" key="3">
    <source>
        <dbReference type="ARBA" id="ARBA00023014"/>
    </source>
</evidence>
<gene>
    <name evidence="5" type="ORF">AVDCRST_MAG89-4482</name>
</gene>
<accession>A0A6J4MY10</accession>
<sequence>MSDGMKRRTFLKVLGASGAATATVGCSTGEVEKLIPYVVPPEEIVPGVPTWYTSTCRECPAGCGVHVETHEGRVTKLEGNPDHPISHGNLCPRGQAAPQGLYHPDRFRGPQIMEFGEGQPRSTTWAQAERSVAEAIRRAPRGSVVYLTPGYRGTMDRLATDFAAAIGARRVDWAPLEDTPRGLDFADADLLVSFGADFLETWGSPVDYAFQFAQQHGYRNGRRGRFVW</sequence>
<dbReference type="GO" id="GO:0046872">
    <property type="term" value="F:metal ion binding"/>
    <property type="evidence" value="ECO:0007669"/>
    <property type="project" value="UniProtKB-KW"/>
</dbReference>
<dbReference type="PROSITE" id="PS51318">
    <property type="entry name" value="TAT"/>
    <property type="match status" value="1"/>
</dbReference>
<protein>
    <recommendedName>
        <fullName evidence="4">4Fe-4S Mo/W bis-MGD-type domain-containing protein</fullName>
    </recommendedName>
</protein>
<feature type="non-terminal residue" evidence="5">
    <location>
        <position position="228"/>
    </location>
</feature>
<evidence type="ECO:0000313" key="5">
    <source>
        <dbReference type="EMBL" id="CAA9369764.1"/>
    </source>
</evidence>
<proteinExistence type="predicted"/>
<evidence type="ECO:0000256" key="2">
    <source>
        <dbReference type="ARBA" id="ARBA00023004"/>
    </source>
</evidence>
<keyword evidence="2" id="KW-0408">Iron</keyword>